<dbReference type="Pfam" id="PF03759">
    <property type="entry name" value="PRONE"/>
    <property type="match status" value="2"/>
</dbReference>
<accession>A0AAD8IGY5</accession>
<evidence type="ECO:0000256" key="1">
    <source>
        <dbReference type="ARBA" id="ARBA00022658"/>
    </source>
</evidence>
<name>A0AAD8IGY5_9APIA</name>
<dbReference type="EMBL" id="JAUIZM010000005">
    <property type="protein sequence ID" value="KAK1385672.1"/>
    <property type="molecule type" value="Genomic_DNA"/>
</dbReference>
<dbReference type="Gene3D" id="1.20.58.1310">
    <property type="entry name" value="PRONE domain, subdomain 2"/>
    <property type="match status" value="1"/>
</dbReference>
<dbReference type="PANTHER" id="PTHR33101">
    <property type="entry name" value="ROP GUANINE NUCLEOTIDE EXCHANGE FACTOR 1"/>
    <property type="match status" value="1"/>
</dbReference>
<dbReference type="PROSITE" id="PS51334">
    <property type="entry name" value="PRONE"/>
    <property type="match status" value="1"/>
</dbReference>
<dbReference type="AlphaFoldDB" id="A0AAD8IGY5"/>
<dbReference type="Gene3D" id="1.20.58.2010">
    <property type="entry name" value="PRONE domain, subdomain 1"/>
    <property type="match status" value="1"/>
</dbReference>
<sequence length="141" mass="16083">MSSEYTTLEIANRIEASVHIWRHKYFRRHLSRAKSGRSWSGKFPGLPHTALDIQKIQYNKDVGQSILESYSRVIESLDFNLMTRIDDLQYVDDATRQRAAAEFSPMLGETIRWLLSVDRKLLASNNAWVTPNAVVAQDGSG</sequence>
<proteinExistence type="predicted"/>
<evidence type="ECO:0000259" key="3">
    <source>
        <dbReference type="PROSITE" id="PS51334"/>
    </source>
</evidence>
<dbReference type="PANTHER" id="PTHR33101:SF50">
    <property type="entry name" value="ROP GUANINE NUCLEOTIDE EXCHANGE FACTOR 1-LIKE"/>
    <property type="match status" value="1"/>
</dbReference>
<gene>
    <name evidence="4" type="ORF">POM88_023407</name>
</gene>
<dbReference type="GO" id="GO:0005085">
    <property type="term" value="F:guanyl-nucleotide exchange factor activity"/>
    <property type="evidence" value="ECO:0007669"/>
    <property type="project" value="UniProtKB-UniRule"/>
</dbReference>
<comment type="caution">
    <text evidence="4">The sequence shown here is derived from an EMBL/GenBank/DDBJ whole genome shotgun (WGS) entry which is preliminary data.</text>
</comment>
<dbReference type="Proteomes" id="UP001237642">
    <property type="component" value="Unassembled WGS sequence"/>
</dbReference>
<evidence type="ECO:0000256" key="2">
    <source>
        <dbReference type="PROSITE-ProRule" id="PRU00663"/>
    </source>
</evidence>
<evidence type="ECO:0000313" key="5">
    <source>
        <dbReference type="Proteomes" id="UP001237642"/>
    </source>
</evidence>
<organism evidence="4 5">
    <name type="scientific">Heracleum sosnowskyi</name>
    <dbReference type="NCBI Taxonomy" id="360622"/>
    <lineage>
        <taxon>Eukaryota</taxon>
        <taxon>Viridiplantae</taxon>
        <taxon>Streptophyta</taxon>
        <taxon>Embryophyta</taxon>
        <taxon>Tracheophyta</taxon>
        <taxon>Spermatophyta</taxon>
        <taxon>Magnoliopsida</taxon>
        <taxon>eudicotyledons</taxon>
        <taxon>Gunneridae</taxon>
        <taxon>Pentapetalae</taxon>
        <taxon>asterids</taxon>
        <taxon>campanulids</taxon>
        <taxon>Apiales</taxon>
        <taxon>Apiaceae</taxon>
        <taxon>Apioideae</taxon>
        <taxon>apioid superclade</taxon>
        <taxon>Tordylieae</taxon>
        <taxon>Tordyliinae</taxon>
        <taxon>Heracleum</taxon>
    </lineage>
</organism>
<keyword evidence="5" id="KW-1185">Reference proteome</keyword>
<evidence type="ECO:0000313" key="4">
    <source>
        <dbReference type="EMBL" id="KAK1385672.1"/>
    </source>
</evidence>
<dbReference type="InterPro" id="IPR005512">
    <property type="entry name" value="PRONE_dom"/>
</dbReference>
<dbReference type="InterPro" id="IPR038937">
    <property type="entry name" value="RopGEF"/>
</dbReference>
<keyword evidence="1 2" id="KW-0344">Guanine-nucleotide releasing factor</keyword>
<feature type="domain" description="PRONE" evidence="3">
    <location>
        <begin position="1"/>
        <end position="102"/>
    </location>
</feature>
<reference evidence="4" key="1">
    <citation type="submission" date="2023-02" db="EMBL/GenBank/DDBJ databases">
        <title>Genome of toxic invasive species Heracleum sosnowskyi carries increased number of genes despite the absence of recent whole-genome duplications.</title>
        <authorList>
            <person name="Schelkunov M."/>
            <person name="Shtratnikova V."/>
            <person name="Makarenko M."/>
            <person name="Klepikova A."/>
            <person name="Omelchenko D."/>
            <person name="Novikova G."/>
            <person name="Obukhova E."/>
            <person name="Bogdanov V."/>
            <person name="Penin A."/>
            <person name="Logacheva M."/>
        </authorList>
    </citation>
    <scope>NUCLEOTIDE SEQUENCE</scope>
    <source>
        <strain evidence="4">Hsosn_3</strain>
        <tissue evidence="4">Leaf</tissue>
    </source>
</reference>
<reference evidence="4" key="2">
    <citation type="submission" date="2023-05" db="EMBL/GenBank/DDBJ databases">
        <authorList>
            <person name="Schelkunov M.I."/>
        </authorList>
    </citation>
    <scope>NUCLEOTIDE SEQUENCE</scope>
    <source>
        <strain evidence="4">Hsosn_3</strain>
        <tissue evidence="4">Leaf</tissue>
    </source>
</reference>
<protein>
    <recommendedName>
        <fullName evidence="3">PRONE domain-containing protein</fullName>
    </recommendedName>
</protein>